<comment type="caution">
    <text evidence="2">The sequence shown here is derived from an EMBL/GenBank/DDBJ whole genome shotgun (WGS) entry which is preliminary data.</text>
</comment>
<gene>
    <name evidence="2" type="ORF">Cadr_000026234</name>
</gene>
<evidence type="ECO:0000256" key="1">
    <source>
        <dbReference type="SAM" id="MobiDB-lite"/>
    </source>
</evidence>
<organism evidence="2 3">
    <name type="scientific">Camelus dromedarius</name>
    <name type="common">Dromedary</name>
    <name type="synonym">Arabian camel</name>
    <dbReference type="NCBI Taxonomy" id="9838"/>
    <lineage>
        <taxon>Eukaryota</taxon>
        <taxon>Metazoa</taxon>
        <taxon>Chordata</taxon>
        <taxon>Craniata</taxon>
        <taxon>Vertebrata</taxon>
        <taxon>Euteleostomi</taxon>
        <taxon>Mammalia</taxon>
        <taxon>Eutheria</taxon>
        <taxon>Laurasiatheria</taxon>
        <taxon>Artiodactyla</taxon>
        <taxon>Tylopoda</taxon>
        <taxon>Camelidae</taxon>
        <taxon>Camelus</taxon>
    </lineage>
</organism>
<protein>
    <submittedName>
        <fullName evidence="2">Uncharacterized protein</fullName>
    </submittedName>
</protein>
<dbReference type="Proteomes" id="UP000299084">
    <property type="component" value="Unassembled WGS sequence"/>
</dbReference>
<feature type="compositionally biased region" description="Polar residues" evidence="1">
    <location>
        <begin position="290"/>
        <end position="308"/>
    </location>
</feature>
<keyword evidence="3" id="KW-1185">Reference proteome</keyword>
<name>A0A5N4CDP4_CAMDR</name>
<reference evidence="2 3" key="1">
    <citation type="journal article" date="2019" name="Mol. Ecol. Resour.">
        <title>Improving Illumina assemblies with Hi-C and long reads: an example with the North African dromedary.</title>
        <authorList>
            <person name="Elbers J.P."/>
            <person name="Rogers M.F."/>
            <person name="Perelman P.L."/>
            <person name="Proskuryakova A.A."/>
            <person name="Serdyukova N.A."/>
            <person name="Johnson W.E."/>
            <person name="Horin P."/>
            <person name="Corander J."/>
            <person name="Murphy D."/>
            <person name="Burger P.A."/>
        </authorList>
    </citation>
    <scope>NUCLEOTIDE SEQUENCE [LARGE SCALE GENOMIC DNA]</scope>
    <source>
        <strain evidence="2">Drom800</strain>
        <tissue evidence="2">Blood</tissue>
    </source>
</reference>
<accession>A0A5N4CDP4</accession>
<evidence type="ECO:0000313" key="2">
    <source>
        <dbReference type="EMBL" id="KAB1257052.1"/>
    </source>
</evidence>
<dbReference type="EMBL" id="JWIN03000027">
    <property type="protein sequence ID" value="KAB1257052.1"/>
    <property type="molecule type" value="Genomic_DNA"/>
</dbReference>
<evidence type="ECO:0000313" key="3">
    <source>
        <dbReference type="Proteomes" id="UP000299084"/>
    </source>
</evidence>
<feature type="region of interest" description="Disordered" evidence="1">
    <location>
        <begin position="281"/>
        <end position="311"/>
    </location>
</feature>
<proteinExistence type="predicted"/>
<sequence length="520" mass="56175">MVTSSWKEENLVFHGEDQGYERLPLLNRKPGLRQRVSGFTNPSATLEVCTAAQLSVLTAAPGVGIPRPPPGHPITCFPTHLYPSTRLRTQERVKGFPAELRRLGVCYVRSPPGDRSPQRLPAFLLHVGEWRSQSSADSMSWAGPWTASSATEFIPFVCSSKYVVTHSVLRKADTSVAERRPPGSGRTRQQVSAKLRAPPPPWTQALPRELCSLVQSTAHWLLEEEDERQKQKTGNAPGLGHCLMFCWNVDTGLDGQDLNPNLYAFLSVLFPAPRSCHLGTARTPGGLGGQSQQEPCPNSDRQQGQSGCQLEGERGASAHGCVSGGAGWRNEARRPICWAKRLSYRQRPGPLEGCSGPPGCHGAPTQGRAWQAPGRMSHQCLVQHHPGLATTTPCLPEARNQHGASPAIPSCRGRGEDGSSLSRKGCCLEGMVLRFGGLPAPPPASAPVILPPLWTSNQLQSRASCLADTWKGVPSSECLCAQWGSLTRGLARSPAPRGRQCGAHWRTDMMPSSARNLPSP</sequence>
<feature type="region of interest" description="Disordered" evidence="1">
    <location>
        <begin position="173"/>
        <end position="199"/>
    </location>
</feature>
<dbReference type="AlphaFoldDB" id="A0A5N4CDP4"/>